<feature type="compositionally biased region" description="Low complexity" evidence="1">
    <location>
        <begin position="213"/>
        <end position="223"/>
    </location>
</feature>
<dbReference type="EMBL" id="JAPEVA010000104">
    <property type="protein sequence ID" value="KAJ4399590.1"/>
    <property type="molecule type" value="Genomic_DNA"/>
</dbReference>
<dbReference type="GO" id="GO:0008198">
    <property type="term" value="F:ferrous iron binding"/>
    <property type="evidence" value="ECO:0007669"/>
    <property type="project" value="TreeGrafter"/>
</dbReference>
<sequence length="940" mass="105060">MGSSKRKRQSTDSAIADMSSKELFTEESQTRAISQNSSSLSSIVTSEDESQFKRRKKTLPFDVRNFRTAASQRPRSGTPERLPKNESFNENRSFQDPGPETFAQPQPDPILADSQDLYSSQLETDGDGATLTVAPHSQEQLQTRREEARERCGTPSWAVRQDQQEPVAGLRSGGAQQQQNKQEGADCANASFQTQATEPWEAPQRQNNEEGADNANASQDAQATVPWCPPWDALSPAATQQDPASASFRASQATTIDETPIDVYAGRLRLNMEELHKIADKLFAHRTYGPPKPEPIGQPTVWADARMDLCETLHYFRSYQGACHSIGGFVRGFMLDKVAHARDYIDGKVIIARAGGGQVKDNDYGETKASGDRFEGNHSQNLRNCMTHHNPVVIITGADNPHIPSQPPHQYCVLDYFKPTHIWTEKSGKTNILRYRFEKLNPRKPSWWSEKNRQDPVSLGSLPPPFSRMCSTCAKDSIQIYLNGWMCLFPTCPSFWLIMPSSASSPHTSPREPEEEDLVYDPRFIKAYTPWPNDEHDYPLKPSNVSLSKDAMPGEDTSEAFIRGLVCPSCGRCTPRLSWIGWECQCSWKYAPTHPLVPALSIREPLWPLSDAYTCSRDTHSPSVRVDVSFAHGYRVNRYSIPGIKGFVTHMIANQQVLEESGGPDDMFEELQGMDIGLRRRPLEGGMLKGGMFCRHFAVNYGMPYKFIAATESHPFPEASHPVSKARSRLNWAAQHCLAQPKPSFSSSSPSSEQFETDAISISTASIPALRDFNIHPFNEVLALGYFEGQRISYHHDGESGLGPTIATLSLGAPGTMRVRLKQKHHLGVSNAGIYTDTPPVRGCMQNDARRRLVSELSDLKAKMSPSEYRKRLKEIPKELELKASGNAKDILTMRFAHGDVVLMHGEALQRYYEYSIEHAGKLRFALSCRYVDPESLKEG</sequence>
<dbReference type="GO" id="GO:0006307">
    <property type="term" value="P:DNA alkylation repair"/>
    <property type="evidence" value="ECO:0007669"/>
    <property type="project" value="TreeGrafter"/>
</dbReference>
<evidence type="ECO:0000313" key="4">
    <source>
        <dbReference type="Proteomes" id="UP001140510"/>
    </source>
</evidence>
<feature type="domain" description="Alpha-ketoglutarate-dependent dioxygenase AlkB-like" evidence="2">
    <location>
        <begin position="760"/>
        <end position="917"/>
    </location>
</feature>
<dbReference type="AlphaFoldDB" id="A0A9W8Z9A7"/>
<dbReference type="InterPro" id="IPR032852">
    <property type="entry name" value="ALKBH2"/>
</dbReference>
<feature type="region of interest" description="Disordered" evidence="1">
    <location>
        <begin position="1"/>
        <end position="251"/>
    </location>
</feature>
<evidence type="ECO:0000259" key="2">
    <source>
        <dbReference type="Pfam" id="PF13532"/>
    </source>
</evidence>
<dbReference type="InterPro" id="IPR037151">
    <property type="entry name" value="AlkB-like_sf"/>
</dbReference>
<feature type="compositionally biased region" description="Basic and acidic residues" evidence="1">
    <location>
        <begin position="142"/>
        <end position="152"/>
    </location>
</feature>
<evidence type="ECO:0000313" key="3">
    <source>
        <dbReference type="EMBL" id="KAJ4399590.1"/>
    </source>
</evidence>
<dbReference type="PANTHER" id="PTHR31573:SF4">
    <property type="entry name" value="FE2OG DIOXYGENASE DOMAIN-CONTAINING PROTEIN"/>
    <property type="match status" value="1"/>
</dbReference>
<dbReference type="Gene3D" id="2.60.120.590">
    <property type="entry name" value="Alpha-ketoglutarate-dependent dioxygenase AlkB-like"/>
    <property type="match status" value="1"/>
</dbReference>
<evidence type="ECO:0000256" key="1">
    <source>
        <dbReference type="SAM" id="MobiDB-lite"/>
    </source>
</evidence>
<dbReference type="GO" id="GO:0035516">
    <property type="term" value="F:broad specificity oxidative DNA demethylase activity"/>
    <property type="evidence" value="ECO:0007669"/>
    <property type="project" value="TreeGrafter"/>
</dbReference>
<feature type="compositionally biased region" description="Polar residues" evidence="1">
    <location>
        <begin position="237"/>
        <end position="251"/>
    </location>
</feature>
<reference evidence="3" key="1">
    <citation type="submission" date="2022-10" db="EMBL/GenBank/DDBJ databases">
        <title>Tapping the CABI collections for fungal endophytes: first genome assemblies for Collariella, Neodidymelliopsis, Ascochyta clinopodiicola, Didymella pomorum, Didymosphaeria variabile, Neocosmospora piperis and Neocucurbitaria cava.</title>
        <authorList>
            <person name="Hill R."/>
        </authorList>
    </citation>
    <scope>NUCLEOTIDE SEQUENCE</scope>
    <source>
        <strain evidence="3">IMI 355091</strain>
    </source>
</reference>
<gene>
    <name evidence="3" type="ORF">N0V91_009334</name>
</gene>
<dbReference type="InterPro" id="IPR027450">
    <property type="entry name" value="AlkB-like"/>
</dbReference>
<comment type="caution">
    <text evidence="3">The sequence shown here is derived from an EMBL/GenBank/DDBJ whole genome shotgun (WGS) entry which is preliminary data.</text>
</comment>
<name>A0A9W8Z9A7_9PLEO</name>
<protein>
    <recommendedName>
        <fullName evidence="2">Alpha-ketoglutarate-dependent dioxygenase AlkB-like domain-containing protein</fullName>
    </recommendedName>
</protein>
<dbReference type="Proteomes" id="UP001140510">
    <property type="component" value="Unassembled WGS sequence"/>
</dbReference>
<accession>A0A9W8Z9A7</accession>
<dbReference type="PANTHER" id="PTHR31573">
    <property type="entry name" value="ALPHA-KETOGLUTARATE-DEPENDENT DIOXYGENASE ALKB HOMOLOG 2"/>
    <property type="match status" value="1"/>
</dbReference>
<organism evidence="3 4">
    <name type="scientific">Didymella pomorum</name>
    <dbReference type="NCBI Taxonomy" id="749634"/>
    <lineage>
        <taxon>Eukaryota</taxon>
        <taxon>Fungi</taxon>
        <taxon>Dikarya</taxon>
        <taxon>Ascomycota</taxon>
        <taxon>Pezizomycotina</taxon>
        <taxon>Dothideomycetes</taxon>
        <taxon>Pleosporomycetidae</taxon>
        <taxon>Pleosporales</taxon>
        <taxon>Pleosporineae</taxon>
        <taxon>Didymellaceae</taxon>
        <taxon>Didymella</taxon>
    </lineage>
</organism>
<dbReference type="GO" id="GO:0051747">
    <property type="term" value="F:cytosine C-5 DNA demethylase activity"/>
    <property type="evidence" value="ECO:0007669"/>
    <property type="project" value="TreeGrafter"/>
</dbReference>
<proteinExistence type="predicted"/>
<feature type="compositionally biased region" description="Low complexity" evidence="1">
    <location>
        <begin position="34"/>
        <end position="45"/>
    </location>
</feature>
<keyword evidence="4" id="KW-1185">Reference proteome</keyword>
<dbReference type="SUPFAM" id="SSF51197">
    <property type="entry name" value="Clavaminate synthase-like"/>
    <property type="match status" value="1"/>
</dbReference>
<dbReference type="OrthoDB" id="2163491at2759"/>
<dbReference type="Pfam" id="PF13532">
    <property type="entry name" value="2OG-FeII_Oxy_2"/>
    <property type="match status" value="1"/>
</dbReference>